<comment type="caution">
    <text evidence="7">Lacks conserved residue(s) required for the propagation of feature annotation.</text>
</comment>
<feature type="short sequence motif" description="'KMSKS' region" evidence="7">
    <location>
        <begin position="261"/>
        <end position="265"/>
    </location>
</feature>
<accession>A0A9D1RVT7</accession>
<feature type="binding site" evidence="7">
    <location>
        <position position="264"/>
    </location>
    <ligand>
        <name>ATP</name>
        <dbReference type="ChEBI" id="CHEBI:30616"/>
    </ligand>
</feature>
<reference evidence="10" key="2">
    <citation type="submission" date="2021-04" db="EMBL/GenBank/DDBJ databases">
        <authorList>
            <person name="Gilroy R."/>
        </authorList>
    </citation>
    <scope>NUCLEOTIDE SEQUENCE</scope>
    <source>
        <strain evidence="10">ChiGjej6B6-1540</strain>
    </source>
</reference>
<evidence type="ECO:0000256" key="3">
    <source>
        <dbReference type="ARBA" id="ARBA00022741"/>
    </source>
</evidence>
<dbReference type="NCBIfam" id="TIGR00464">
    <property type="entry name" value="gltX_bact"/>
    <property type="match status" value="1"/>
</dbReference>
<evidence type="ECO:0000256" key="1">
    <source>
        <dbReference type="ARBA" id="ARBA00007894"/>
    </source>
</evidence>
<dbReference type="InterPro" id="IPR020058">
    <property type="entry name" value="Glu/Gln-tRNA-synth_Ib_cat-dom"/>
</dbReference>
<dbReference type="InterPro" id="IPR000924">
    <property type="entry name" value="Glu/Gln-tRNA-synth"/>
</dbReference>
<dbReference type="AlphaFoldDB" id="A0A9D1RVT7"/>
<dbReference type="Proteomes" id="UP000824192">
    <property type="component" value="Unassembled WGS sequence"/>
</dbReference>
<dbReference type="Gene3D" id="1.10.10.350">
    <property type="match status" value="1"/>
</dbReference>
<keyword evidence="3 7" id="KW-0547">Nucleotide-binding</keyword>
<keyword evidence="5 7" id="KW-0648">Protein biosynthesis</keyword>
<dbReference type="InterPro" id="IPR008925">
    <property type="entry name" value="aa_tRNA-synth_I_cd-bd_sf"/>
</dbReference>
<evidence type="ECO:0000256" key="6">
    <source>
        <dbReference type="ARBA" id="ARBA00023146"/>
    </source>
</evidence>
<proteinExistence type="inferred from homology"/>
<evidence type="ECO:0000259" key="9">
    <source>
        <dbReference type="Pfam" id="PF19269"/>
    </source>
</evidence>
<dbReference type="InterPro" id="IPR001412">
    <property type="entry name" value="aa-tRNA-synth_I_CS"/>
</dbReference>
<gene>
    <name evidence="7" type="primary">gltX</name>
    <name evidence="10" type="ORF">H9868_09050</name>
</gene>
<feature type="short sequence motif" description="'HIGH' region" evidence="7">
    <location>
        <begin position="26"/>
        <end position="36"/>
    </location>
</feature>
<sequence length="496" mass="55641">MALDYSWFDEMEARIPKGEVRTRFAPSPTGYMHVGNLRTALYTWLIARHAGGKFILRIEDTDQGRLVEGATDVIYATLRKCGLTWDEGPDVGGPVGPYIQTERRDFYGKYAKLLVEKGHAYYCFCAKTESEEDSGDFNRGPDPCRSLSAQEVQARLDRGEPYVIRQKIPAEGSTTFHDAVFGDITVENSTLDDQVLLKSDGLPTYNFANVIDDHMMGISHVVRGSEYLSSAPKYNLLYEAFGWEVPTYIHCSPVMRDAHNKMSKRKGDPSYEDLISMGYLSEAVVNYVTLLGWSPKGEDSEREFFTLSELADVFDVAGISKSPAIFDIEKLKYFNAKYLRALSPEAFYAGAEPYLKEAVKTPGIDHTLIAPLVQPRCDTWLDIAPQVDFFDALPEYSNELYCHKKMKTNEENSLEALRLVLPALEGLGEWTYDSIHDCLIGLAQAHELKNGRIMWPVRTALSGKAVTPGGAVELCHILGKEETLRRIRHGMAQLEG</sequence>
<dbReference type="HAMAP" id="MF_00022">
    <property type="entry name" value="Glu_tRNA_synth_type1"/>
    <property type="match status" value="1"/>
</dbReference>
<comment type="catalytic activity">
    <reaction evidence="7">
        <text>tRNA(Glu) + L-glutamate + ATP = L-glutamyl-tRNA(Glu) + AMP + diphosphate</text>
        <dbReference type="Rhea" id="RHEA:23540"/>
        <dbReference type="Rhea" id="RHEA-COMP:9663"/>
        <dbReference type="Rhea" id="RHEA-COMP:9680"/>
        <dbReference type="ChEBI" id="CHEBI:29985"/>
        <dbReference type="ChEBI" id="CHEBI:30616"/>
        <dbReference type="ChEBI" id="CHEBI:33019"/>
        <dbReference type="ChEBI" id="CHEBI:78442"/>
        <dbReference type="ChEBI" id="CHEBI:78520"/>
        <dbReference type="ChEBI" id="CHEBI:456215"/>
        <dbReference type="EC" id="6.1.1.17"/>
    </reaction>
</comment>
<dbReference type="PANTHER" id="PTHR43311:SF2">
    <property type="entry name" value="GLUTAMATE--TRNA LIGASE, MITOCHONDRIAL-RELATED"/>
    <property type="match status" value="1"/>
</dbReference>
<evidence type="ECO:0000313" key="11">
    <source>
        <dbReference type="Proteomes" id="UP000824192"/>
    </source>
</evidence>
<comment type="similarity">
    <text evidence="1 7">Belongs to the class-I aminoacyl-tRNA synthetase family. Glutamate--tRNA ligase type 1 subfamily.</text>
</comment>
<dbReference type="PROSITE" id="PS00178">
    <property type="entry name" value="AA_TRNA_LIGASE_I"/>
    <property type="match status" value="1"/>
</dbReference>
<comment type="subunit">
    <text evidence="7">Monomer.</text>
</comment>
<reference evidence="10" key="1">
    <citation type="journal article" date="2021" name="PeerJ">
        <title>Extensive microbial diversity within the chicken gut microbiome revealed by metagenomics and culture.</title>
        <authorList>
            <person name="Gilroy R."/>
            <person name="Ravi A."/>
            <person name="Getino M."/>
            <person name="Pursley I."/>
            <person name="Horton D.L."/>
            <person name="Alikhan N.F."/>
            <person name="Baker D."/>
            <person name="Gharbi K."/>
            <person name="Hall N."/>
            <person name="Watson M."/>
            <person name="Adriaenssens E.M."/>
            <person name="Foster-Nyarko E."/>
            <person name="Jarju S."/>
            <person name="Secka A."/>
            <person name="Antonio M."/>
            <person name="Oren A."/>
            <person name="Chaudhuri R.R."/>
            <person name="La Ragione R."/>
            <person name="Hildebrand F."/>
            <person name="Pallen M.J."/>
        </authorList>
    </citation>
    <scope>NUCLEOTIDE SEQUENCE</scope>
    <source>
        <strain evidence="10">ChiGjej6B6-1540</strain>
    </source>
</reference>
<comment type="subcellular location">
    <subcellularLocation>
        <location evidence="7">Cytoplasm</location>
    </subcellularLocation>
</comment>
<keyword evidence="6 7" id="KW-0030">Aminoacyl-tRNA synthetase</keyword>
<dbReference type="InterPro" id="IPR049940">
    <property type="entry name" value="GluQ/Sye"/>
</dbReference>
<dbReference type="GO" id="GO:0005829">
    <property type="term" value="C:cytosol"/>
    <property type="evidence" value="ECO:0007669"/>
    <property type="project" value="TreeGrafter"/>
</dbReference>
<dbReference type="Gene3D" id="3.40.50.620">
    <property type="entry name" value="HUPs"/>
    <property type="match status" value="1"/>
</dbReference>
<keyword evidence="2 7" id="KW-0436">Ligase</keyword>
<dbReference type="FunFam" id="3.40.50.620:FF:000045">
    <property type="entry name" value="Glutamate--tRNA ligase, mitochondrial"/>
    <property type="match status" value="1"/>
</dbReference>
<evidence type="ECO:0000313" key="10">
    <source>
        <dbReference type="EMBL" id="HIW94667.1"/>
    </source>
</evidence>
<comment type="function">
    <text evidence="7">Catalyzes the attachment of glutamate to tRNA(Glu) in a two-step reaction: glutamate is first activated by ATP to form Glu-AMP and then transferred to the acceptor end of tRNA(Glu).</text>
</comment>
<dbReference type="GO" id="GO:0005524">
    <property type="term" value="F:ATP binding"/>
    <property type="evidence" value="ECO:0007669"/>
    <property type="project" value="UniProtKB-UniRule"/>
</dbReference>
<dbReference type="InterPro" id="IPR014729">
    <property type="entry name" value="Rossmann-like_a/b/a_fold"/>
</dbReference>
<dbReference type="PANTHER" id="PTHR43311">
    <property type="entry name" value="GLUTAMATE--TRNA LIGASE"/>
    <property type="match status" value="1"/>
</dbReference>
<dbReference type="CDD" id="cd00808">
    <property type="entry name" value="GluRS_core"/>
    <property type="match status" value="1"/>
</dbReference>
<feature type="domain" description="Glutamyl/glutaminyl-tRNA synthetase class Ib catalytic" evidence="8">
    <location>
        <begin position="19"/>
        <end position="332"/>
    </location>
</feature>
<dbReference type="GO" id="GO:0006424">
    <property type="term" value="P:glutamyl-tRNA aminoacylation"/>
    <property type="evidence" value="ECO:0007669"/>
    <property type="project" value="UniProtKB-UniRule"/>
</dbReference>
<protein>
    <recommendedName>
        <fullName evidence="7">Glutamate--tRNA ligase</fullName>
        <ecNumber evidence="7">6.1.1.17</ecNumber>
    </recommendedName>
    <alternativeName>
        <fullName evidence="7">Glutamyl-tRNA synthetase</fullName>
        <shortName evidence="7">GluRS</shortName>
    </alternativeName>
</protein>
<evidence type="ECO:0000256" key="4">
    <source>
        <dbReference type="ARBA" id="ARBA00022840"/>
    </source>
</evidence>
<dbReference type="Pfam" id="PF00749">
    <property type="entry name" value="tRNA-synt_1c"/>
    <property type="match status" value="1"/>
</dbReference>
<dbReference type="EC" id="6.1.1.17" evidence="7"/>
<dbReference type="GO" id="GO:0008270">
    <property type="term" value="F:zinc ion binding"/>
    <property type="evidence" value="ECO:0007669"/>
    <property type="project" value="InterPro"/>
</dbReference>
<evidence type="ECO:0000256" key="2">
    <source>
        <dbReference type="ARBA" id="ARBA00022598"/>
    </source>
</evidence>
<dbReference type="GO" id="GO:0004818">
    <property type="term" value="F:glutamate-tRNA ligase activity"/>
    <property type="evidence" value="ECO:0007669"/>
    <property type="project" value="UniProtKB-UniRule"/>
</dbReference>
<dbReference type="PRINTS" id="PR00987">
    <property type="entry name" value="TRNASYNTHGLU"/>
</dbReference>
<dbReference type="InterPro" id="IPR020751">
    <property type="entry name" value="aa-tRNA-synth_I_codon-bd_sub2"/>
</dbReference>
<dbReference type="InterPro" id="IPR033910">
    <property type="entry name" value="GluRS_core"/>
</dbReference>
<keyword evidence="4 7" id="KW-0067">ATP-binding</keyword>
<evidence type="ECO:0000256" key="7">
    <source>
        <dbReference type="HAMAP-Rule" id="MF_00022"/>
    </source>
</evidence>
<dbReference type="InterPro" id="IPR004527">
    <property type="entry name" value="Glu-tRNA-ligase_bac/mito"/>
</dbReference>
<organism evidence="10 11">
    <name type="scientific">Candidatus Flavonifractor merdipullorum</name>
    <dbReference type="NCBI Taxonomy" id="2838590"/>
    <lineage>
        <taxon>Bacteria</taxon>
        <taxon>Bacillati</taxon>
        <taxon>Bacillota</taxon>
        <taxon>Clostridia</taxon>
        <taxon>Eubacteriales</taxon>
        <taxon>Oscillospiraceae</taxon>
        <taxon>Flavonifractor</taxon>
    </lineage>
</organism>
<feature type="domain" description="Aminoacyl-tRNA synthetase class I anticodon-binding" evidence="9">
    <location>
        <begin position="348"/>
        <end position="490"/>
    </location>
</feature>
<evidence type="ECO:0000256" key="5">
    <source>
        <dbReference type="ARBA" id="ARBA00022917"/>
    </source>
</evidence>
<evidence type="ECO:0000259" key="8">
    <source>
        <dbReference type="Pfam" id="PF00749"/>
    </source>
</evidence>
<keyword evidence="7" id="KW-0963">Cytoplasm</keyword>
<dbReference type="SUPFAM" id="SSF48163">
    <property type="entry name" value="An anticodon-binding domain of class I aminoacyl-tRNA synthetases"/>
    <property type="match status" value="1"/>
</dbReference>
<dbReference type="EMBL" id="DXGA01000195">
    <property type="protein sequence ID" value="HIW94667.1"/>
    <property type="molecule type" value="Genomic_DNA"/>
</dbReference>
<dbReference type="GO" id="GO:0000049">
    <property type="term" value="F:tRNA binding"/>
    <property type="evidence" value="ECO:0007669"/>
    <property type="project" value="InterPro"/>
</dbReference>
<dbReference type="Pfam" id="PF19269">
    <property type="entry name" value="Anticodon_2"/>
    <property type="match status" value="1"/>
</dbReference>
<dbReference type="SUPFAM" id="SSF52374">
    <property type="entry name" value="Nucleotidylyl transferase"/>
    <property type="match status" value="1"/>
</dbReference>
<dbReference type="InterPro" id="IPR045462">
    <property type="entry name" value="aa-tRNA-synth_I_cd-bd"/>
</dbReference>
<comment type="caution">
    <text evidence="10">The sequence shown here is derived from an EMBL/GenBank/DDBJ whole genome shotgun (WGS) entry which is preliminary data.</text>
</comment>
<name>A0A9D1RVT7_9FIRM</name>